<evidence type="ECO:0008006" key="5">
    <source>
        <dbReference type="Google" id="ProtNLM"/>
    </source>
</evidence>
<gene>
    <name evidence="3" type="ORF">L227DRAFT_28363</name>
</gene>
<evidence type="ECO:0000256" key="1">
    <source>
        <dbReference type="SAM" id="MobiDB-lite"/>
    </source>
</evidence>
<feature type="region of interest" description="Disordered" evidence="1">
    <location>
        <begin position="140"/>
        <end position="219"/>
    </location>
</feature>
<organism evidence="3 4">
    <name type="scientific">Lentinus tigrinus ALCF2SS1-6</name>
    <dbReference type="NCBI Taxonomy" id="1328759"/>
    <lineage>
        <taxon>Eukaryota</taxon>
        <taxon>Fungi</taxon>
        <taxon>Dikarya</taxon>
        <taxon>Basidiomycota</taxon>
        <taxon>Agaricomycotina</taxon>
        <taxon>Agaricomycetes</taxon>
        <taxon>Polyporales</taxon>
        <taxon>Polyporaceae</taxon>
        <taxon>Lentinus</taxon>
    </lineage>
</organism>
<keyword evidence="4" id="KW-1185">Reference proteome</keyword>
<dbReference type="EMBL" id="ML122250">
    <property type="protein sequence ID" value="RPD67556.1"/>
    <property type="molecule type" value="Genomic_DNA"/>
</dbReference>
<keyword evidence="2" id="KW-0472">Membrane</keyword>
<feature type="region of interest" description="Disordered" evidence="1">
    <location>
        <begin position="255"/>
        <end position="277"/>
    </location>
</feature>
<feature type="region of interest" description="Disordered" evidence="1">
    <location>
        <begin position="309"/>
        <end position="405"/>
    </location>
</feature>
<dbReference type="OrthoDB" id="2755385at2759"/>
<keyword evidence="2" id="KW-0812">Transmembrane</keyword>
<feature type="compositionally biased region" description="Low complexity" evidence="1">
    <location>
        <begin position="140"/>
        <end position="200"/>
    </location>
</feature>
<feature type="transmembrane region" description="Helical" evidence="2">
    <location>
        <begin position="222"/>
        <end position="244"/>
    </location>
</feature>
<keyword evidence="2" id="KW-1133">Transmembrane helix</keyword>
<feature type="compositionally biased region" description="Basic residues" evidence="1">
    <location>
        <begin position="361"/>
        <end position="373"/>
    </location>
</feature>
<evidence type="ECO:0000313" key="4">
    <source>
        <dbReference type="Proteomes" id="UP000313359"/>
    </source>
</evidence>
<evidence type="ECO:0000313" key="3">
    <source>
        <dbReference type="EMBL" id="RPD67556.1"/>
    </source>
</evidence>
<reference evidence="3" key="1">
    <citation type="journal article" date="2018" name="Genome Biol. Evol.">
        <title>Genomics and development of Lentinus tigrinus, a white-rot wood-decaying mushroom with dimorphic fruiting bodies.</title>
        <authorList>
            <person name="Wu B."/>
            <person name="Xu Z."/>
            <person name="Knudson A."/>
            <person name="Carlson A."/>
            <person name="Chen N."/>
            <person name="Kovaka S."/>
            <person name="LaButti K."/>
            <person name="Lipzen A."/>
            <person name="Pennachio C."/>
            <person name="Riley R."/>
            <person name="Schakwitz W."/>
            <person name="Umezawa K."/>
            <person name="Ohm R.A."/>
            <person name="Grigoriev I.V."/>
            <person name="Nagy L.G."/>
            <person name="Gibbons J."/>
            <person name="Hibbett D."/>
        </authorList>
    </citation>
    <scope>NUCLEOTIDE SEQUENCE [LARGE SCALE GENOMIC DNA]</scope>
    <source>
        <strain evidence="3">ALCF2SS1-6</strain>
    </source>
</reference>
<dbReference type="Gene3D" id="2.60.120.260">
    <property type="entry name" value="Galactose-binding domain-like"/>
    <property type="match status" value="1"/>
</dbReference>
<feature type="compositionally biased region" description="Polar residues" evidence="1">
    <location>
        <begin position="264"/>
        <end position="277"/>
    </location>
</feature>
<feature type="compositionally biased region" description="Low complexity" evidence="1">
    <location>
        <begin position="314"/>
        <end position="331"/>
    </location>
</feature>
<name>A0A5C2T7G6_9APHY</name>
<protein>
    <recommendedName>
        <fullName evidence="5">Transmembrane protein</fullName>
    </recommendedName>
</protein>
<evidence type="ECO:0000256" key="2">
    <source>
        <dbReference type="SAM" id="Phobius"/>
    </source>
</evidence>
<sequence>MSVPLIVDDSSPSVVYSATGWTIQTGLVPAFNQTLHVTSEKDASVSLTFEGTGIEVFTSRAPTSTGGRPTTSYSIDGGAYVKVVNEPLHNPLMLFNIIGFLLTDMPSGVHVLNISNLNGTSPNTFFLDYFLIYGSLPSTTGESSTGTVVESSTGTAVESSTRTLGSSTWTLGSSTRTLGSSTQTLGSSTRTGESSTSTDSATQMTPTTNEGRRRSSTSHAGIIGGVVGGAVGLILIAIAVLLWWRRWRRAAVWSDSDSSRRTPMLSTTPGSASSAEPQQVLLHVHRPLSCESSLQVQCSMPAAALERSCHSGESARPSSPAATAATSTSPSEMLRGEIARLPWYTSPERQTGAQSLLRGMAARRNKQQRRRSLPPRGPSIDGVEEQDSGLRLYSEDTSPPRYTAE</sequence>
<dbReference type="AlphaFoldDB" id="A0A5C2T7G6"/>
<proteinExistence type="predicted"/>
<dbReference type="Proteomes" id="UP000313359">
    <property type="component" value="Unassembled WGS sequence"/>
</dbReference>
<accession>A0A5C2T7G6</accession>